<keyword evidence="2" id="KW-1185">Reference proteome</keyword>
<dbReference type="Proteomes" id="UP000095743">
    <property type="component" value="Chromosome"/>
</dbReference>
<reference evidence="1 2" key="1">
    <citation type="submission" date="2016-09" db="EMBL/GenBank/DDBJ databases">
        <title>Genomic analysis reveals versatility of anaerobic energy metabolism of Geosporobacter ferrireducens IRF9 of phylum Firmicutes.</title>
        <authorList>
            <person name="Kim S.-J."/>
        </authorList>
    </citation>
    <scope>NUCLEOTIDE SEQUENCE [LARGE SCALE GENOMIC DNA]</scope>
    <source>
        <strain evidence="1 2">IRF9</strain>
    </source>
</reference>
<evidence type="ECO:0000313" key="1">
    <source>
        <dbReference type="EMBL" id="AOT71717.1"/>
    </source>
</evidence>
<dbReference type="InterPro" id="IPR010349">
    <property type="entry name" value="Asparaginase_II"/>
</dbReference>
<dbReference type="KEGG" id="gfe:Gferi_20560"/>
<dbReference type="PANTHER" id="PTHR42110:SF1">
    <property type="entry name" value="L-ASPARAGINASE, PUTATIVE (AFU_ORTHOLOGUE AFUA_3G11890)-RELATED"/>
    <property type="match status" value="1"/>
</dbReference>
<sequence length="355" mass="39130">MKPLVVLTRSHRVESIHSGAICISDYHNQLQSRIGNEQKKIYLRSSAKPFQAVALAASGSLEKFGISLEELSVICSSHSGEDFHRQAVYSILQKIGLTEEDLDCGICNPYNPEMLTRITCKQEKPSQLFNCCSGKHAGMLALCRFYGYPTKGYVEKTHPVQQLILNTIASLLNIPSEEIVTGQDGCGVPNFMISLQQAAYLYALLAAGEKGHSQYGFVLSKIANAMLAYPRMINGDSEFCTELINYSGRKVIGKVGGEGVYCLAIPEKGLGAAVKIADGNERAVYPVALHILRQLGLTDREMEDRLVLWAFPPIKDHRGNIIGYTLPVFDVLQGTNEAIKIGDNFVFKGECLWKH</sequence>
<organism evidence="1 2">
    <name type="scientific">Geosporobacter ferrireducens</name>
    <dbReference type="NCBI Taxonomy" id="1424294"/>
    <lineage>
        <taxon>Bacteria</taxon>
        <taxon>Bacillati</taxon>
        <taxon>Bacillota</taxon>
        <taxon>Clostridia</taxon>
        <taxon>Peptostreptococcales</taxon>
        <taxon>Thermotaleaceae</taxon>
        <taxon>Geosporobacter</taxon>
    </lineage>
</organism>
<dbReference type="AlphaFoldDB" id="A0A1D8GLD7"/>
<dbReference type="EMBL" id="CP017269">
    <property type="protein sequence ID" value="AOT71717.1"/>
    <property type="molecule type" value="Genomic_DNA"/>
</dbReference>
<dbReference type="PANTHER" id="PTHR42110">
    <property type="entry name" value="L-ASPARAGINASE, PUTATIVE (AFU_ORTHOLOGUE AFUA_3G11890)-RELATED"/>
    <property type="match status" value="1"/>
</dbReference>
<proteinExistence type="predicted"/>
<gene>
    <name evidence="1" type="ORF">Gferi_20560</name>
</gene>
<evidence type="ECO:0000313" key="2">
    <source>
        <dbReference type="Proteomes" id="UP000095743"/>
    </source>
</evidence>
<dbReference type="Pfam" id="PF06089">
    <property type="entry name" value="Asparaginase_II"/>
    <property type="match status" value="1"/>
</dbReference>
<accession>A0A1D8GLD7</accession>
<dbReference type="STRING" id="1424294.Gferi_20560"/>
<dbReference type="OrthoDB" id="9770793at2"/>
<protein>
    <submittedName>
        <fullName evidence="1">L-asparaginase</fullName>
    </submittedName>
</protein>
<dbReference type="RefSeq" id="WP_069979846.1">
    <property type="nucleotide sequence ID" value="NZ_CP017269.1"/>
</dbReference>
<name>A0A1D8GLD7_9FIRM</name>